<dbReference type="PANTHER" id="PTHR43622">
    <property type="entry name" value="3-DEHYDROQUINATE SYNTHASE"/>
    <property type="match status" value="1"/>
</dbReference>
<dbReference type="Proteomes" id="UP000664034">
    <property type="component" value="Unassembled WGS sequence"/>
</dbReference>
<comment type="caution">
    <text evidence="8">The sequence shown here is derived from an EMBL/GenBank/DDBJ whole genome shotgun (WGS) entry which is preliminary data.</text>
</comment>
<keyword evidence="3" id="KW-0520">NAD</keyword>
<accession>A0A939GBU6</accession>
<dbReference type="AlphaFoldDB" id="A0A939GBU6"/>
<dbReference type="SUPFAM" id="SSF56796">
    <property type="entry name" value="Dehydroquinate synthase-like"/>
    <property type="match status" value="1"/>
</dbReference>
<dbReference type="RefSeq" id="WP_207363701.1">
    <property type="nucleotide sequence ID" value="NZ_JAFMYV010000002.1"/>
</dbReference>
<feature type="domain" description="3-dehydroquinate synthase N-terminal" evidence="6">
    <location>
        <begin position="87"/>
        <end position="199"/>
    </location>
</feature>
<comment type="cofactor">
    <cofactor evidence="1">
        <name>NAD(+)</name>
        <dbReference type="ChEBI" id="CHEBI:57540"/>
    </cofactor>
</comment>
<organism evidence="8 9">
    <name type="scientific">Fibrella rubiginis</name>
    <dbReference type="NCBI Taxonomy" id="2817060"/>
    <lineage>
        <taxon>Bacteria</taxon>
        <taxon>Pseudomonadati</taxon>
        <taxon>Bacteroidota</taxon>
        <taxon>Cytophagia</taxon>
        <taxon>Cytophagales</taxon>
        <taxon>Spirosomataceae</taxon>
        <taxon>Fibrella</taxon>
    </lineage>
</organism>
<name>A0A939GBU6_9BACT</name>
<evidence type="ECO:0000259" key="7">
    <source>
        <dbReference type="Pfam" id="PF24621"/>
    </source>
</evidence>
<protein>
    <submittedName>
        <fullName evidence="8">3-dehydroquinate synthase</fullName>
        <ecNumber evidence="8">4.2.3.4</ecNumber>
    </submittedName>
</protein>
<dbReference type="Gene3D" id="3.40.50.1970">
    <property type="match status" value="1"/>
</dbReference>
<dbReference type="Pfam" id="PF01761">
    <property type="entry name" value="DHQ_synthase"/>
    <property type="match status" value="1"/>
</dbReference>
<evidence type="ECO:0000256" key="4">
    <source>
        <dbReference type="ARBA" id="ARBA00023141"/>
    </source>
</evidence>
<proteinExistence type="predicted"/>
<dbReference type="InterPro" id="IPR030960">
    <property type="entry name" value="DHQS/DOIS_N"/>
</dbReference>
<feature type="domain" description="3-dehydroquinate synthase C-terminal" evidence="7">
    <location>
        <begin position="201"/>
        <end position="327"/>
    </location>
</feature>
<evidence type="ECO:0000256" key="5">
    <source>
        <dbReference type="ARBA" id="ARBA00023239"/>
    </source>
</evidence>
<dbReference type="InterPro" id="IPR050071">
    <property type="entry name" value="Dehydroquinate_synthase"/>
</dbReference>
<keyword evidence="9" id="KW-1185">Reference proteome</keyword>
<reference evidence="8" key="1">
    <citation type="submission" date="2021-03" db="EMBL/GenBank/DDBJ databases">
        <title>Fibrella sp. HMF5335 genome sequencing and assembly.</title>
        <authorList>
            <person name="Kang H."/>
            <person name="Kim H."/>
            <person name="Bae S."/>
            <person name="Joh K."/>
        </authorList>
    </citation>
    <scope>NUCLEOTIDE SEQUENCE</scope>
    <source>
        <strain evidence="8">HMF5335</strain>
    </source>
</reference>
<dbReference type="Gene3D" id="1.20.1090.10">
    <property type="entry name" value="Dehydroquinate synthase-like - alpha domain"/>
    <property type="match status" value="1"/>
</dbReference>
<keyword evidence="4" id="KW-0057">Aromatic amino acid biosynthesis</keyword>
<dbReference type="InterPro" id="IPR056179">
    <property type="entry name" value="DHQS_C"/>
</dbReference>
<evidence type="ECO:0000256" key="1">
    <source>
        <dbReference type="ARBA" id="ARBA00001911"/>
    </source>
</evidence>
<evidence type="ECO:0000313" key="8">
    <source>
        <dbReference type="EMBL" id="MBO0936162.1"/>
    </source>
</evidence>
<dbReference type="CDD" id="cd08198">
    <property type="entry name" value="DHQS-like"/>
    <property type="match status" value="1"/>
</dbReference>
<evidence type="ECO:0000259" key="6">
    <source>
        <dbReference type="Pfam" id="PF01761"/>
    </source>
</evidence>
<dbReference type="EMBL" id="JAFMYV010000002">
    <property type="protein sequence ID" value="MBO0936162.1"/>
    <property type="molecule type" value="Genomic_DNA"/>
</dbReference>
<keyword evidence="5 8" id="KW-0456">Lyase</keyword>
<dbReference type="GO" id="GO:0008652">
    <property type="term" value="P:amino acid biosynthetic process"/>
    <property type="evidence" value="ECO:0007669"/>
    <property type="project" value="UniProtKB-KW"/>
</dbReference>
<evidence type="ECO:0000313" key="9">
    <source>
        <dbReference type="Proteomes" id="UP000664034"/>
    </source>
</evidence>
<dbReference type="PANTHER" id="PTHR43622:SF7">
    <property type="entry name" value="3-DEHYDROQUINATE SYNTHASE, CHLOROPLASTIC"/>
    <property type="match status" value="1"/>
</dbReference>
<sequence>MNAVQPPLQQSFSVPFTYAVHFTRHLFAPENPLFRDYLGQPSPTGQAKKLLFVIDSGVLAHHPTLPDAIAQYVAGIPSAILAADPILVPGGEAAKNDPALVDRLIDAVDQYGIDRHSYIVAIGGGAVLDLVGYAAAIAHRGVRHIRIPTTVLSQNDSGVGVKNGVNYRGKKNFIGTFAPPAAVINDAHFLTTLDERDWRAGIAEAVKVALIKDLAFFEWIEAHAEALAHRDTEAMTELIYRCARMHMQHISSGDPFELGSARPLDFGHWAAHKLEYLTNFSVRHGEAVAIGIALDTVYSQLAGRILAHDADRVLHVFQQLGFDLFHPALAENESENLRRGLTEFQEHLGGQLTITLLDALGQGIEVHDMDFGLIQQAVGRLSSVYSVPFSVG</sequence>
<keyword evidence="2" id="KW-0028">Amino-acid biosynthesis</keyword>
<gene>
    <name evidence="8" type="ORF">J2I47_06350</name>
</gene>
<evidence type="ECO:0000256" key="3">
    <source>
        <dbReference type="ARBA" id="ARBA00023027"/>
    </source>
</evidence>
<dbReference type="NCBIfam" id="NF004852">
    <property type="entry name" value="PRK06203.1"/>
    <property type="match status" value="1"/>
</dbReference>
<dbReference type="Pfam" id="PF24621">
    <property type="entry name" value="DHQS_C"/>
    <property type="match status" value="1"/>
</dbReference>
<dbReference type="EC" id="4.2.3.4" evidence="8"/>
<dbReference type="GO" id="GO:0003856">
    <property type="term" value="F:3-dehydroquinate synthase activity"/>
    <property type="evidence" value="ECO:0007669"/>
    <property type="project" value="UniProtKB-EC"/>
</dbReference>
<dbReference type="GO" id="GO:0009073">
    <property type="term" value="P:aromatic amino acid family biosynthetic process"/>
    <property type="evidence" value="ECO:0007669"/>
    <property type="project" value="UniProtKB-KW"/>
</dbReference>
<evidence type="ECO:0000256" key="2">
    <source>
        <dbReference type="ARBA" id="ARBA00022605"/>
    </source>
</evidence>